<keyword evidence="8" id="KW-0119">Carbohydrate metabolism</keyword>
<dbReference type="PIRSF" id="PIRSF006337">
    <property type="entry name" value="Trehalose_TreZ"/>
    <property type="match status" value="1"/>
</dbReference>
<dbReference type="InterPro" id="IPR044901">
    <property type="entry name" value="Trehalose_TreZ_E-set_sf"/>
</dbReference>
<comment type="similarity">
    <text evidence="3 14">Belongs to the glycosyl hydrolase 13 family.</text>
</comment>
<dbReference type="CDD" id="cd11325">
    <property type="entry name" value="AmyAc_GTHase"/>
    <property type="match status" value="1"/>
</dbReference>
<dbReference type="Proteomes" id="UP000188324">
    <property type="component" value="Chromosome"/>
</dbReference>
<evidence type="ECO:0000256" key="3">
    <source>
        <dbReference type="ARBA" id="ARBA00008061"/>
    </source>
</evidence>
<dbReference type="InterPro" id="IPR014756">
    <property type="entry name" value="Ig_E-set"/>
</dbReference>
<dbReference type="SUPFAM" id="SSF51445">
    <property type="entry name" value="(Trans)glycosidases"/>
    <property type="match status" value="1"/>
</dbReference>
<feature type="binding site" evidence="16">
    <location>
        <begin position="378"/>
        <end position="383"/>
    </location>
    <ligand>
        <name>substrate</name>
    </ligand>
</feature>
<keyword evidence="19" id="KW-1185">Reference proteome</keyword>
<gene>
    <name evidence="18" type="ORF">RPIT_06585</name>
</gene>
<reference evidence="18 19" key="1">
    <citation type="journal article" date="2016" name="Int. J. Syst. Evol. Microbiol.">
        <title>Tessaracoccus flavus sp. nov., isolated from the drainage system of a lindane-producing factory.</title>
        <authorList>
            <person name="Kumari R."/>
            <person name="Singh P."/>
            <person name="Schumann P."/>
            <person name="Lal R."/>
        </authorList>
    </citation>
    <scope>NUCLEOTIDE SEQUENCE [LARGE SCALE GENOMIC DNA]</scope>
    <source>
        <strain evidence="18 19">RP1T</strain>
    </source>
</reference>
<dbReference type="UniPathway" id="UPA00299"/>
<dbReference type="EC" id="3.2.1.141" evidence="4 13"/>
<evidence type="ECO:0000256" key="16">
    <source>
        <dbReference type="PIRSR" id="PIRSR006337-2"/>
    </source>
</evidence>
<evidence type="ECO:0000256" key="12">
    <source>
        <dbReference type="ARBA" id="ARBA00034013"/>
    </source>
</evidence>
<evidence type="ECO:0000313" key="18">
    <source>
        <dbReference type="EMBL" id="AQP44518.1"/>
    </source>
</evidence>
<evidence type="ECO:0000256" key="7">
    <source>
        <dbReference type="ARBA" id="ARBA00022801"/>
    </source>
</evidence>
<keyword evidence="9 14" id="KW-0326">Glycosidase</keyword>
<dbReference type="PANTHER" id="PTHR43651:SF11">
    <property type="entry name" value="MALTO-OLIGOSYLTREHALOSE TREHALOHYDROLASE"/>
    <property type="match status" value="1"/>
</dbReference>
<feature type="binding site" evidence="16">
    <location>
        <begin position="306"/>
        <end position="310"/>
    </location>
    <ligand>
        <name>substrate</name>
    </ligand>
</feature>
<evidence type="ECO:0000256" key="2">
    <source>
        <dbReference type="ARBA" id="ARBA00005199"/>
    </source>
</evidence>
<dbReference type="STRING" id="1610493.RPIT_06585"/>
<protein>
    <recommendedName>
        <fullName evidence="5 13">Malto-oligosyltrehalose trehalohydrolase</fullName>
        <shortName evidence="14">MTHase</shortName>
        <ecNumber evidence="4 13">3.2.1.141</ecNumber>
    </recommendedName>
    <alternativeName>
        <fullName evidence="11 14">4-alpha-D-((1-&gt;4)-alpha-D-glucano)trehalose trehalohydrolase</fullName>
    </alternativeName>
    <alternativeName>
        <fullName evidence="10 14">Maltooligosyl trehalose trehalohydrolase</fullName>
    </alternativeName>
</protein>
<dbReference type="SUPFAM" id="SSF81296">
    <property type="entry name" value="E set domains"/>
    <property type="match status" value="1"/>
</dbReference>
<evidence type="ECO:0000256" key="10">
    <source>
        <dbReference type="ARBA" id="ARBA00032057"/>
    </source>
</evidence>
<comment type="catalytic activity">
    <reaction evidence="12 14">
        <text>hydrolysis of (1-&gt;4)-alpha-D-glucosidic linkage in 4-alpha-D-[(1-&gt;4)-alpha-D-glucanosyl]n trehalose to yield trehalose and (1-&gt;4)-alpha-D-glucan.</text>
        <dbReference type="EC" id="3.2.1.141"/>
    </reaction>
</comment>
<evidence type="ECO:0000256" key="5">
    <source>
        <dbReference type="ARBA" id="ARBA00015938"/>
    </source>
</evidence>
<dbReference type="GO" id="GO:0005992">
    <property type="term" value="P:trehalose biosynthetic process"/>
    <property type="evidence" value="ECO:0007669"/>
    <property type="project" value="UniProtKB-UniRule"/>
</dbReference>
<dbReference type="Gene3D" id="3.20.20.80">
    <property type="entry name" value="Glycosidases"/>
    <property type="match status" value="1"/>
</dbReference>
<dbReference type="InterPro" id="IPR012768">
    <property type="entry name" value="Trehalose_TreZ"/>
</dbReference>
<dbReference type="Gene3D" id="1.10.10.760">
    <property type="entry name" value="E-set domains of sugar-utilizing enzymes"/>
    <property type="match status" value="1"/>
</dbReference>
<keyword evidence="6" id="KW-0963">Cytoplasm</keyword>
<sequence length="564" mass="61442">MRPAVWAPRAGTVTLDLGSAEHPMSATADGWFESPVDLAPGDRYAFRLDGGAPLPDPRSFSLPDGVHGPSEVLDPALFTRATQWPGRDLRGAVLYELHIGTFTGPGTFDAAVERLDHLVDLGVDAVELMPVAAFPGERGWGYDGVALFAVHEPYGGVAGLVRFVDACHERGLAVVLDVVHNHLGPEGNYLGQFGAYFTDRHETPWGEAVNLDGTDSREVRRFLLDSARHWLVDVGVDGLRLDAVHALHDDSQRHFLAELSGCVSAWEGEVGRPLTLIAESDLNQPSMVSAVGSVPDARGMDAQWADDVHHALHSFFGRETQGYYGDFGTIDDVVKALTRPFVRDGSFSAFRGRLWGAPVDPASPLYDGHSFVVFLQDHDQVGNRAVGDRFHQHAGLGEQAAGAALYLLSPYTPMLFMGEEWAASSPFPYFSDLGPELGPLVTEGRLREFAAMGWAEPTPDPQDPATARSAVLDWEERTTSPHREMAEFYRRLLELRRLHPELRDPDLADVRAEVVDGDTVALHRGPFTITATRGRLALNPPGEVLASYLDREGAGPGAVVTRRS</sequence>
<organism evidence="18 19">
    <name type="scientific">Tessaracoccus flavus</name>
    <dbReference type="NCBI Taxonomy" id="1610493"/>
    <lineage>
        <taxon>Bacteria</taxon>
        <taxon>Bacillati</taxon>
        <taxon>Actinomycetota</taxon>
        <taxon>Actinomycetes</taxon>
        <taxon>Propionibacteriales</taxon>
        <taxon>Propionibacteriaceae</taxon>
        <taxon>Tessaracoccus</taxon>
    </lineage>
</organism>
<dbReference type="PANTHER" id="PTHR43651">
    <property type="entry name" value="1,4-ALPHA-GLUCAN-BRANCHING ENZYME"/>
    <property type="match status" value="1"/>
</dbReference>
<evidence type="ECO:0000256" key="6">
    <source>
        <dbReference type="ARBA" id="ARBA00022490"/>
    </source>
</evidence>
<dbReference type="GO" id="GO:0033942">
    <property type="term" value="F:4-alpha-D-(1-&gt;4)-alpha-D-glucanotrehalose trehalohydrolase activity"/>
    <property type="evidence" value="ECO:0007669"/>
    <property type="project" value="UniProtKB-EC"/>
</dbReference>
<evidence type="ECO:0000256" key="13">
    <source>
        <dbReference type="NCBIfam" id="TIGR02402"/>
    </source>
</evidence>
<dbReference type="GO" id="GO:0005737">
    <property type="term" value="C:cytoplasm"/>
    <property type="evidence" value="ECO:0007669"/>
    <property type="project" value="UniProtKB-SubCell"/>
</dbReference>
<dbReference type="CDD" id="cd02853">
    <property type="entry name" value="E_set_MTHase_like_N"/>
    <property type="match status" value="1"/>
</dbReference>
<dbReference type="EMBL" id="CP019605">
    <property type="protein sequence ID" value="AQP44518.1"/>
    <property type="molecule type" value="Genomic_DNA"/>
</dbReference>
<dbReference type="InterPro" id="IPR006047">
    <property type="entry name" value="GH13_cat_dom"/>
</dbReference>
<dbReference type="Pfam" id="PF00128">
    <property type="entry name" value="Alpha-amylase"/>
    <property type="match status" value="1"/>
</dbReference>
<evidence type="ECO:0000256" key="11">
    <source>
        <dbReference type="ARBA" id="ARBA00033284"/>
    </source>
</evidence>
<comment type="pathway">
    <text evidence="2 14">Glycan biosynthesis; trehalose biosynthesis.</text>
</comment>
<dbReference type="Gene3D" id="2.60.40.10">
    <property type="entry name" value="Immunoglobulins"/>
    <property type="match status" value="1"/>
</dbReference>
<feature type="active site" description="Nucleophile" evidence="15">
    <location>
        <position position="242"/>
    </location>
</feature>
<proteinExistence type="inferred from homology"/>
<dbReference type="RefSeq" id="WP_077341689.1">
    <property type="nucleotide sequence ID" value="NZ_CP019605.1"/>
</dbReference>
<evidence type="ECO:0000256" key="14">
    <source>
        <dbReference type="PIRNR" id="PIRNR006337"/>
    </source>
</evidence>
<dbReference type="SMART" id="SM00642">
    <property type="entry name" value="Aamy"/>
    <property type="match status" value="1"/>
</dbReference>
<dbReference type="AlphaFoldDB" id="A0A1Q2CEI7"/>
<evidence type="ECO:0000256" key="15">
    <source>
        <dbReference type="PIRSR" id="PIRSR006337-1"/>
    </source>
</evidence>
<feature type="site" description="Transition state stabilizer" evidence="17">
    <location>
        <position position="379"/>
    </location>
</feature>
<evidence type="ECO:0000256" key="9">
    <source>
        <dbReference type="ARBA" id="ARBA00023295"/>
    </source>
</evidence>
<evidence type="ECO:0000313" key="19">
    <source>
        <dbReference type="Proteomes" id="UP000188324"/>
    </source>
</evidence>
<dbReference type="OrthoDB" id="9800174at2"/>
<evidence type="ECO:0000256" key="8">
    <source>
        <dbReference type="ARBA" id="ARBA00023277"/>
    </source>
</evidence>
<dbReference type="InterPro" id="IPR013783">
    <property type="entry name" value="Ig-like_fold"/>
</dbReference>
<keyword evidence="7 14" id="KW-0378">Hydrolase</keyword>
<feature type="active site" description="Proton donor" evidence="15">
    <location>
        <position position="279"/>
    </location>
</feature>
<comment type="subcellular location">
    <subcellularLocation>
        <location evidence="1 15">Cytoplasm</location>
    </subcellularLocation>
</comment>
<evidence type="ECO:0000256" key="4">
    <source>
        <dbReference type="ARBA" id="ARBA00012268"/>
    </source>
</evidence>
<feature type="binding site" evidence="16">
    <location>
        <begin position="240"/>
        <end position="245"/>
    </location>
    <ligand>
        <name>substrate</name>
    </ligand>
</feature>
<dbReference type="NCBIfam" id="TIGR02402">
    <property type="entry name" value="trehalose_TreZ"/>
    <property type="match status" value="1"/>
</dbReference>
<dbReference type="KEGG" id="tfl:RPIT_06585"/>
<evidence type="ECO:0000256" key="1">
    <source>
        <dbReference type="ARBA" id="ARBA00004496"/>
    </source>
</evidence>
<evidence type="ECO:0000256" key="17">
    <source>
        <dbReference type="PIRSR" id="PIRSR006337-3"/>
    </source>
</evidence>
<name>A0A1Q2CEI7_9ACTN</name>
<dbReference type="InterPro" id="IPR017853">
    <property type="entry name" value="GH"/>
</dbReference>
<accession>A0A1Q2CEI7</accession>